<dbReference type="Gene3D" id="2.60.40.1610">
    <property type="entry name" value="Domain of unknown function DUF1254"/>
    <property type="match status" value="1"/>
</dbReference>
<evidence type="ECO:0000259" key="2">
    <source>
        <dbReference type="Pfam" id="PF06863"/>
    </source>
</evidence>
<feature type="domain" description="DUF1254" evidence="2">
    <location>
        <begin position="37"/>
        <end position="94"/>
    </location>
</feature>
<dbReference type="Proteomes" id="UP001596138">
    <property type="component" value="Unassembled WGS sequence"/>
</dbReference>
<dbReference type="Pfam" id="PF06742">
    <property type="entry name" value="DUF1214"/>
    <property type="match status" value="1"/>
</dbReference>
<dbReference type="Pfam" id="PF06863">
    <property type="entry name" value="DUF1254"/>
    <property type="match status" value="1"/>
</dbReference>
<dbReference type="InterPro" id="IPR010679">
    <property type="entry name" value="DUF1254"/>
</dbReference>
<reference evidence="4" key="1">
    <citation type="journal article" date="2019" name="Int. J. Syst. Evol. Microbiol.">
        <title>The Global Catalogue of Microorganisms (GCM) 10K type strain sequencing project: providing services to taxonomists for standard genome sequencing and annotation.</title>
        <authorList>
            <consortium name="The Broad Institute Genomics Platform"/>
            <consortium name="The Broad Institute Genome Sequencing Center for Infectious Disease"/>
            <person name="Wu L."/>
            <person name="Ma J."/>
        </authorList>
    </citation>
    <scope>NUCLEOTIDE SEQUENCE [LARGE SCALE GENOMIC DNA]</scope>
    <source>
        <strain evidence="4">CGMCC 4.7317</strain>
    </source>
</reference>
<gene>
    <name evidence="3" type="ORF">ACFQGU_17440</name>
</gene>
<sequence>MVVTTPAGAAIKVSVDNFVAAETARMMTNLMAGGGGINRFHHVRVPTPLDQQTVVRMNRDTLYSFAVVDLADGATVTVPDSSGRYLSVAVVNADHYINQVLHDAGQHRLQQADHGTRYVTLVARVLADPADAADVASANAVQDGLSVVAASSVPLAMPSYDQASFDSVRAALLALGRTVDGATGMFGRKDDVDPVRHLIGTAIGWGGLPDTEAHYLTVDPGLPVGEYRLVVRDVPVDAFWSLSVYNADGFFEASDEGGCSVNQFTAQVEDDGSVVVHFGGCGDGRPNCLRIMDGWNYTVRLYRPRPEVLDGGWVFPEIESA</sequence>
<accession>A0ABW1T5R1</accession>
<dbReference type="RefSeq" id="WP_386768973.1">
    <property type="nucleotide sequence ID" value="NZ_JBHSTI010000058.1"/>
</dbReference>
<dbReference type="PANTHER" id="PTHR36509:SF3">
    <property type="entry name" value="SIGNAL PEPTIDE PROTEIN"/>
    <property type="match status" value="1"/>
</dbReference>
<comment type="caution">
    <text evidence="3">The sequence shown here is derived from an EMBL/GenBank/DDBJ whole genome shotgun (WGS) entry which is preliminary data.</text>
</comment>
<keyword evidence="4" id="KW-1185">Reference proteome</keyword>
<dbReference type="EMBL" id="JBHSTI010000058">
    <property type="protein sequence ID" value="MFC6239659.1"/>
    <property type="molecule type" value="Genomic_DNA"/>
</dbReference>
<protein>
    <submittedName>
        <fullName evidence="3">DUF1254 domain-containing protein</fullName>
    </submittedName>
</protein>
<evidence type="ECO:0000313" key="4">
    <source>
        <dbReference type="Proteomes" id="UP001596138"/>
    </source>
</evidence>
<evidence type="ECO:0000259" key="1">
    <source>
        <dbReference type="Pfam" id="PF06742"/>
    </source>
</evidence>
<name>A0ABW1T5R1_9ACTN</name>
<proteinExistence type="predicted"/>
<dbReference type="SUPFAM" id="SSF160935">
    <property type="entry name" value="VPA0735-like"/>
    <property type="match status" value="1"/>
</dbReference>
<dbReference type="Gene3D" id="2.60.120.1600">
    <property type="match status" value="1"/>
</dbReference>
<dbReference type="PANTHER" id="PTHR36509">
    <property type="entry name" value="BLL3101 PROTEIN"/>
    <property type="match status" value="1"/>
</dbReference>
<dbReference type="InterPro" id="IPR010621">
    <property type="entry name" value="DUF1214"/>
</dbReference>
<evidence type="ECO:0000313" key="3">
    <source>
        <dbReference type="EMBL" id="MFC6239659.1"/>
    </source>
</evidence>
<dbReference type="InterPro" id="IPR037050">
    <property type="entry name" value="DUF1254_sf"/>
</dbReference>
<organism evidence="3 4">
    <name type="scientific">Longivirga aurantiaca</name>
    <dbReference type="NCBI Taxonomy" id="1837743"/>
    <lineage>
        <taxon>Bacteria</taxon>
        <taxon>Bacillati</taxon>
        <taxon>Actinomycetota</taxon>
        <taxon>Actinomycetes</taxon>
        <taxon>Sporichthyales</taxon>
        <taxon>Sporichthyaceae</taxon>
        <taxon>Longivirga</taxon>
    </lineage>
</organism>
<feature type="domain" description="DUF1214" evidence="1">
    <location>
        <begin position="226"/>
        <end position="305"/>
    </location>
</feature>